<dbReference type="SUPFAM" id="SSF58104">
    <property type="entry name" value="Methyl-accepting chemotaxis protein (MCP) signaling domain"/>
    <property type="match status" value="1"/>
</dbReference>
<evidence type="ECO:0008006" key="9">
    <source>
        <dbReference type="Google" id="ProtNLM"/>
    </source>
</evidence>
<keyword evidence="4" id="KW-0472">Membrane</keyword>
<dbReference type="GO" id="GO:0016020">
    <property type="term" value="C:membrane"/>
    <property type="evidence" value="ECO:0007669"/>
    <property type="project" value="InterPro"/>
</dbReference>
<dbReference type="GO" id="GO:0004888">
    <property type="term" value="F:transmembrane signaling receptor activity"/>
    <property type="evidence" value="ECO:0007669"/>
    <property type="project" value="InterPro"/>
</dbReference>
<dbReference type="Pfam" id="PF00015">
    <property type="entry name" value="MCPsignal"/>
    <property type="match status" value="1"/>
</dbReference>
<proteinExistence type="inferred from homology"/>
<dbReference type="CDD" id="cd06225">
    <property type="entry name" value="HAMP"/>
    <property type="match status" value="1"/>
</dbReference>
<dbReference type="PRINTS" id="PR00260">
    <property type="entry name" value="CHEMTRNSDUCR"/>
</dbReference>
<dbReference type="PANTHER" id="PTHR32089">
    <property type="entry name" value="METHYL-ACCEPTING CHEMOTAXIS PROTEIN MCPB"/>
    <property type="match status" value="1"/>
</dbReference>
<dbReference type="PANTHER" id="PTHR32089:SF112">
    <property type="entry name" value="LYSOZYME-LIKE PROTEIN-RELATED"/>
    <property type="match status" value="1"/>
</dbReference>
<evidence type="ECO:0000256" key="4">
    <source>
        <dbReference type="SAM" id="Phobius"/>
    </source>
</evidence>
<name>A0A0C2DSM4_9BACT</name>
<comment type="similarity">
    <text evidence="2">Belongs to the methyl-accepting chemotaxis (MCP) protein family.</text>
</comment>
<feature type="domain" description="Methyl-accepting transducer" evidence="5">
    <location>
        <begin position="130"/>
        <end position="366"/>
    </location>
</feature>
<dbReference type="EMBL" id="JWJD01000003">
    <property type="protein sequence ID" value="KIH76464.1"/>
    <property type="molecule type" value="Genomic_DNA"/>
</dbReference>
<dbReference type="Pfam" id="PF00672">
    <property type="entry name" value="HAMP"/>
    <property type="match status" value="1"/>
</dbReference>
<dbReference type="AlphaFoldDB" id="A0A0C2DSM4"/>
<evidence type="ECO:0000313" key="8">
    <source>
        <dbReference type="Proteomes" id="UP000035068"/>
    </source>
</evidence>
<dbReference type="InterPro" id="IPR003660">
    <property type="entry name" value="HAMP_dom"/>
</dbReference>
<evidence type="ECO:0000259" key="6">
    <source>
        <dbReference type="PROSITE" id="PS50885"/>
    </source>
</evidence>
<keyword evidence="1 3" id="KW-0807">Transducer</keyword>
<dbReference type="Gene3D" id="1.10.287.950">
    <property type="entry name" value="Methyl-accepting chemotaxis protein"/>
    <property type="match status" value="1"/>
</dbReference>
<comment type="caution">
    <text evidence="7">The sequence shown here is derived from an EMBL/GenBank/DDBJ whole genome shotgun (WGS) entry which is preliminary data.</text>
</comment>
<dbReference type="SMART" id="SM00304">
    <property type="entry name" value="HAMP"/>
    <property type="match status" value="1"/>
</dbReference>
<keyword evidence="4" id="KW-0812">Transmembrane</keyword>
<dbReference type="GO" id="GO:0007165">
    <property type="term" value="P:signal transduction"/>
    <property type="evidence" value="ECO:0007669"/>
    <property type="project" value="UniProtKB-KW"/>
</dbReference>
<dbReference type="PROSITE" id="PS50111">
    <property type="entry name" value="CHEMOTAXIS_TRANSDUC_2"/>
    <property type="match status" value="1"/>
</dbReference>
<feature type="transmembrane region" description="Helical" evidence="4">
    <location>
        <begin position="50"/>
        <end position="69"/>
    </location>
</feature>
<keyword evidence="8" id="KW-1185">Reference proteome</keyword>
<dbReference type="Proteomes" id="UP000035068">
    <property type="component" value="Unassembled WGS sequence"/>
</dbReference>
<dbReference type="PROSITE" id="PS50885">
    <property type="entry name" value="HAMP"/>
    <property type="match status" value="1"/>
</dbReference>
<dbReference type="SMART" id="SM00283">
    <property type="entry name" value="MA"/>
    <property type="match status" value="1"/>
</dbReference>
<feature type="transmembrane region" description="Helical" evidence="4">
    <location>
        <begin position="23"/>
        <end position="44"/>
    </location>
</feature>
<dbReference type="InterPro" id="IPR004090">
    <property type="entry name" value="Chemotax_Me-accpt_rcpt"/>
</dbReference>
<evidence type="ECO:0000256" key="2">
    <source>
        <dbReference type="ARBA" id="ARBA00029447"/>
    </source>
</evidence>
<organism evidence="7 8">
    <name type="scientific">Geoalkalibacter ferrihydriticus DSM 17813</name>
    <dbReference type="NCBI Taxonomy" id="1121915"/>
    <lineage>
        <taxon>Bacteria</taxon>
        <taxon>Pseudomonadati</taxon>
        <taxon>Thermodesulfobacteriota</taxon>
        <taxon>Desulfuromonadia</taxon>
        <taxon>Desulfuromonadales</taxon>
        <taxon>Geoalkalibacteraceae</taxon>
        <taxon>Geoalkalibacter</taxon>
    </lineage>
</organism>
<dbReference type="GO" id="GO:0006935">
    <property type="term" value="P:chemotaxis"/>
    <property type="evidence" value="ECO:0007669"/>
    <property type="project" value="InterPro"/>
</dbReference>
<protein>
    <recommendedName>
        <fullName evidence="9">Chemotaxis protein</fullName>
    </recommendedName>
</protein>
<gene>
    <name evidence="7" type="ORF">GFER_09715</name>
</gene>
<evidence type="ECO:0000256" key="1">
    <source>
        <dbReference type="ARBA" id="ARBA00023224"/>
    </source>
</evidence>
<evidence type="ECO:0000256" key="3">
    <source>
        <dbReference type="PROSITE-ProRule" id="PRU00284"/>
    </source>
</evidence>
<sequence length="573" mass="62841">MSVFREFYGFLEQNFFNSLTKKLAGNFAFLFLLQVLSIALVLYWPRGAEAAPWLLTGVLLLFVMNFLFLRHLLLGPVRSINQVLKQIAGAEGNLAVRLRASSVDELGDLADNCNTALQKLREMFLGVRRMGVEIAVNAAQLSSRVDSATSNARNQEVLAQDIFAGSNESKSAHDEIADRTQRICTSTSRNLESARTTADELAEVAENIHRMSARVDENQQTVTRLDDESQQIQKIIALIRSISAQTSLLALNAAIEAARAGQAGKGFSIVADEVKKLAGQVDKASTEIEEKVGGMLEQIRISLEQSKDISSYANQSREVVSRACTGFETMVRDFEENDAQLQGISASVEELSAANEEIHAKVGAINQASRDVGELMQTAEQATGSLKHTTENLLETVAAYRTGEGALEGVIEHAAAFREQARQTLENLMGQGCDVFDTQYQPIGGTNPQKYRTRYDEIFAAALQPIYDRFLDELPGGAFAICVDRNGYAPTHNSRYAHPLTGDPQTDLANSRDKRLYKDPTGLRAAQNDKALLLQTYMRDTGEILCDLSMPIALGGRPWGSVRLGLSPQVLES</sequence>
<accession>A0A0C2DSM4</accession>
<evidence type="ECO:0000259" key="5">
    <source>
        <dbReference type="PROSITE" id="PS50111"/>
    </source>
</evidence>
<reference evidence="7 8" key="1">
    <citation type="submission" date="2014-12" db="EMBL/GenBank/DDBJ databases">
        <title>Genomes of Geoalkalibacter ferrihydriticus and Geoalkalibacter subterraneus, two haloalkaliphilic metal-reducing members of the Geobacteraceae.</title>
        <authorList>
            <person name="Badalamenti J.P."/>
            <person name="Torres C.I."/>
            <person name="Krajmalnik-Brown R."/>
            <person name="Bond D.R."/>
        </authorList>
    </citation>
    <scope>NUCLEOTIDE SEQUENCE [LARGE SCALE GENOMIC DNA]</scope>
    <source>
        <strain evidence="7 8">DSM 17813</strain>
    </source>
</reference>
<dbReference type="InterPro" id="IPR004089">
    <property type="entry name" value="MCPsignal_dom"/>
</dbReference>
<evidence type="ECO:0000313" key="7">
    <source>
        <dbReference type="EMBL" id="KIH76464.1"/>
    </source>
</evidence>
<dbReference type="RefSeq" id="WP_040099005.1">
    <property type="nucleotide sequence ID" value="NZ_JWJD01000003.1"/>
</dbReference>
<keyword evidence="4" id="KW-1133">Transmembrane helix</keyword>
<feature type="domain" description="HAMP" evidence="6">
    <location>
        <begin position="71"/>
        <end position="125"/>
    </location>
</feature>